<dbReference type="Proteomes" id="UP000327362">
    <property type="component" value="Plasmid p1-JPH1"/>
</dbReference>
<feature type="transmembrane region" description="Helical" evidence="1">
    <location>
        <begin position="128"/>
        <end position="148"/>
    </location>
</feature>
<accession>A0AAI8SQJ8</accession>
<organism evidence="2 3">
    <name type="scientific">Mycobacterium avium subsp. hominissuis</name>
    <dbReference type="NCBI Taxonomy" id="439334"/>
    <lineage>
        <taxon>Bacteria</taxon>
        <taxon>Bacillati</taxon>
        <taxon>Actinomycetota</taxon>
        <taxon>Actinomycetes</taxon>
        <taxon>Mycobacteriales</taxon>
        <taxon>Mycobacteriaceae</taxon>
        <taxon>Mycobacterium</taxon>
        <taxon>Mycobacterium avium complex (MAC)</taxon>
    </lineage>
</organism>
<sequence>MAVCATLFRFITVCEHTRSPPILEDAMTAVDDAPLDLQPARNGSTPAALTAPITTLPVTVVSGDDDELVLASDEEVMAAPGSAKMLRATRFAAVSITAVIGVASFILSFASLTDLAIRAGYPRNLAPLWPIIVDGTILSATMAVLALGAYGSQQRANRRFFWWVLALAALASIGSNALHAITPPGTELAPWLKAAIGVVPPVSLLATAHGAAILSRVRPMTVKAVRVQHENQEAQRAADRRRHWVTLARSIQDQSTQKAIVERPVEQIADVLEATHDGGQSQRAIASSTGLHHETIRKILQAGAAAIGAA</sequence>
<dbReference type="Pfam" id="PF10935">
    <property type="entry name" value="DUF2637"/>
    <property type="match status" value="1"/>
</dbReference>
<reference evidence="2 3" key="1">
    <citation type="submission" date="2019-09" db="EMBL/GenBank/DDBJ databases">
        <title>Complete genome sequence of Mycobacterium avium subsp. hominissuis strain JP-H-1.</title>
        <authorList>
            <person name="Kinoshita Y."/>
            <person name="Niwa H."/>
            <person name="Uchida-Fujii E."/>
            <person name="Nukada T."/>
        </authorList>
    </citation>
    <scope>NUCLEOTIDE SEQUENCE [LARGE SCALE GENOMIC DNA]</scope>
    <source>
        <strain evidence="2 3">JP-H-1</strain>
        <plasmid evidence="2 3">p1-JPH1</plasmid>
    </source>
</reference>
<protein>
    <recommendedName>
        <fullName evidence="4">DUF2637 domain-containing protein</fullName>
    </recommendedName>
</protein>
<feature type="transmembrane region" description="Helical" evidence="1">
    <location>
        <begin position="160"/>
        <end position="182"/>
    </location>
</feature>
<dbReference type="AlphaFoldDB" id="A0AAI8SQJ8"/>
<evidence type="ECO:0000313" key="3">
    <source>
        <dbReference type="Proteomes" id="UP000327362"/>
    </source>
</evidence>
<dbReference type="InterPro" id="IPR021235">
    <property type="entry name" value="DUF2637"/>
</dbReference>
<evidence type="ECO:0008006" key="4">
    <source>
        <dbReference type="Google" id="ProtNLM"/>
    </source>
</evidence>
<dbReference type="EMBL" id="AP020327">
    <property type="protein sequence ID" value="BBN50873.1"/>
    <property type="molecule type" value="Genomic_DNA"/>
</dbReference>
<keyword evidence="1" id="KW-0472">Membrane</keyword>
<keyword evidence="1" id="KW-0812">Transmembrane</keyword>
<proteinExistence type="predicted"/>
<geneLocation type="plasmid" evidence="2 3">
    <name>p1-JPH1</name>
</geneLocation>
<keyword evidence="1" id="KW-1133">Transmembrane helix</keyword>
<feature type="transmembrane region" description="Helical" evidence="1">
    <location>
        <begin position="91"/>
        <end position="112"/>
    </location>
</feature>
<evidence type="ECO:0000256" key="1">
    <source>
        <dbReference type="SAM" id="Phobius"/>
    </source>
</evidence>
<feature type="transmembrane region" description="Helical" evidence="1">
    <location>
        <begin position="194"/>
        <end position="214"/>
    </location>
</feature>
<evidence type="ECO:0000313" key="2">
    <source>
        <dbReference type="EMBL" id="BBN50873.1"/>
    </source>
</evidence>
<name>A0AAI8SQJ8_MYCAV</name>
<keyword evidence="2" id="KW-0614">Plasmid</keyword>
<gene>
    <name evidence="2" type="ORF">JPH1_53480</name>
</gene>